<evidence type="ECO:0000259" key="1">
    <source>
        <dbReference type="Pfam" id="PF04986"/>
    </source>
</evidence>
<dbReference type="EMBL" id="LNYY01000019">
    <property type="protein sequence ID" value="KTD69068.1"/>
    <property type="molecule type" value="Genomic_DNA"/>
</dbReference>
<dbReference type="PATRIC" id="fig|947033.5.peg.2362"/>
<keyword evidence="4" id="KW-1185">Reference proteome</keyword>
<dbReference type="InterPro" id="IPR007069">
    <property type="entry name" value="Transposase_32"/>
</dbReference>
<organism evidence="3 4">
    <name type="scientific">Legionella steelei</name>
    <dbReference type="NCBI Taxonomy" id="947033"/>
    <lineage>
        <taxon>Bacteria</taxon>
        <taxon>Pseudomonadati</taxon>
        <taxon>Pseudomonadota</taxon>
        <taxon>Gammaproteobacteria</taxon>
        <taxon>Legionellales</taxon>
        <taxon>Legionellaceae</taxon>
        <taxon>Legionella</taxon>
    </lineage>
</organism>
<evidence type="ECO:0000313" key="4">
    <source>
        <dbReference type="Proteomes" id="UP000054926"/>
    </source>
</evidence>
<evidence type="ECO:0000259" key="2">
    <source>
        <dbReference type="Pfam" id="PF14319"/>
    </source>
</evidence>
<dbReference type="AlphaFoldDB" id="A0A0W0ZI51"/>
<comment type="caution">
    <text evidence="3">The sequence shown here is derived from an EMBL/GenBank/DDBJ whole genome shotgun (WGS) entry which is preliminary data.</text>
</comment>
<evidence type="ECO:0000313" key="3">
    <source>
        <dbReference type="EMBL" id="KTD69068.1"/>
    </source>
</evidence>
<dbReference type="Pfam" id="PF14319">
    <property type="entry name" value="Zn_Tnp_IS91"/>
    <property type="match status" value="1"/>
</dbReference>
<proteinExistence type="predicted"/>
<sequence>MQHSHSINARARSIAPGIYERHRPEDTTLYQVISKHYADFLTYLSDVGKGLPSYVKREFEDYLKCGQLKHGFLRVRCDDCFDEKLVAFSCKRRGFCPSCGTKRMVESAALLVDGIFPDAPIRQWVLSLPYDLRFLLANNPEMITDVLKVIHRAIGSYVIKKAGLTIKTGKTGAVTLIQRFGSALNLNIHFHMLFLDGAYGLDENGDLVEFHAINKPTFEEMQIVLHRICERLGRLLEKRGLLCRDAEQSYLTFDYDNEDVINDLIGSSITYRVAVGKNKGKKVYTLQTIPAQLEDMVENKVLAKESGFSLHAGVSAKSYQKEKIERLCRYITRPAVSLKRLRLSETGKVIYELKNPYKNGTTHIVFEPLDFIARLAALVPRPWMNLTRFHGVFAPNSKYRKAVTGYDKSSVEESSATTINPNQRYRMSWAERLKRVFNMDITICQHCLGNVRIIACIKDKSVIDKILAHINKKRGNQGEILTTLFIRGPPELVSLITSNRTG</sequence>
<accession>A0A0W0ZI51</accession>
<feature type="domain" description="Transposase IS801/IS1294" evidence="1">
    <location>
        <begin position="172"/>
        <end position="397"/>
    </location>
</feature>
<gene>
    <name evidence="3" type="ORF">Lste_2226</name>
</gene>
<dbReference type="Proteomes" id="UP000054926">
    <property type="component" value="Unassembled WGS sequence"/>
</dbReference>
<dbReference type="GO" id="GO:0004803">
    <property type="term" value="F:transposase activity"/>
    <property type="evidence" value="ECO:0007669"/>
    <property type="project" value="InterPro"/>
</dbReference>
<dbReference type="Pfam" id="PF04986">
    <property type="entry name" value="Y2_Tnp"/>
    <property type="match status" value="1"/>
</dbReference>
<name>A0A0W0ZI51_9GAMM</name>
<dbReference type="GO" id="GO:0006313">
    <property type="term" value="P:DNA transposition"/>
    <property type="evidence" value="ECO:0007669"/>
    <property type="project" value="InterPro"/>
</dbReference>
<reference evidence="3 4" key="1">
    <citation type="submission" date="2015-11" db="EMBL/GenBank/DDBJ databases">
        <title>Genomic analysis of 38 Legionella species identifies large and diverse effector repertoires.</title>
        <authorList>
            <person name="Burstein D."/>
            <person name="Amaro F."/>
            <person name="Zusman T."/>
            <person name="Lifshitz Z."/>
            <person name="Cohen O."/>
            <person name="Gilbert J.A."/>
            <person name="Pupko T."/>
            <person name="Shuman H.A."/>
            <person name="Segal G."/>
        </authorList>
    </citation>
    <scope>NUCLEOTIDE SEQUENCE [LARGE SCALE GENOMIC DNA]</scope>
    <source>
        <strain evidence="3 4">IMVS3376</strain>
    </source>
</reference>
<dbReference type="RefSeq" id="WP_237760472.1">
    <property type="nucleotide sequence ID" value="NZ_LNYY01000019.1"/>
</dbReference>
<feature type="domain" description="Transposase zinc-binding" evidence="2">
    <location>
        <begin position="33"/>
        <end position="128"/>
    </location>
</feature>
<dbReference type="GO" id="GO:0003677">
    <property type="term" value="F:DNA binding"/>
    <property type="evidence" value="ECO:0007669"/>
    <property type="project" value="InterPro"/>
</dbReference>
<protein>
    <submittedName>
        <fullName evidence="3">Putative transposase</fullName>
    </submittedName>
</protein>
<dbReference type="InterPro" id="IPR026889">
    <property type="entry name" value="Zn_Tnp"/>
</dbReference>